<dbReference type="Gene3D" id="3.90.180.10">
    <property type="entry name" value="Medium-chain alcohol dehydrogenases, catalytic domain"/>
    <property type="match status" value="1"/>
</dbReference>
<evidence type="ECO:0000256" key="1">
    <source>
        <dbReference type="SAM" id="MobiDB-lite"/>
    </source>
</evidence>
<dbReference type="SUPFAM" id="SSF51735">
    <property type="entry name" value="NAD(P)-binding Rossmann-fold domains"/>
    <property type="match status" value="1"/>
</dbReference>
<dbReference type="AlphaFoldDB" id="A0A499V367"/>
<dbReference type="GO" id="GO:0016491">
    <property type="term" value="F:oxidoreductase activity"/>
    <property type="evidence" value="ECO:0007669"/>
    <property type="project" value="TreeGrafter"/>
</dbReference>
<evidence type="ECO:0000313" key="4">
    <source>
        <dbReference type="EMBL" id="BBJ47270.1"/>
    </source>
</evidence>
<dbReference type="InterPro" id="IPR036291">
    <property type="entry name" value="NAD(P)-bd_dom_sf"/>
</dbReference>
<gene>
    <name evidence="4" type="ORF">SSPO_099880</name>
</gene>
<accession>A0A499V367</accession>
<dbReference type="InterPro" id="IPR013149">
    <property type="entry name" value="ADH-like_C"/>
</dbReference>
<evidence type="ECO:0000313" key="5">
    <source>
        <dbReference type="Proteomes" id="UP000463951"/>
    </source>
</evidence>
<evidence type="ECO:0000259" key="2">
    <source>
        <dbReference type="Pfam" id="PF00107"/>
    </source>
</evidence>
<evidence type="ECO:0000259" key="3">
    <source>
        <dbReference type="Pfam" id="PF08240"/>
    </source>
</evidence>
<dbReference type="EMBL" id="AP019620">
    <property type="protein sequence ID" value="BBJ47270.1"/>
    <property type="molecule type" value="Genomic_DNA"/>
</dbReference>
<organism evidence="4 5">
    <name type="scientific">Streptomyces antimycoticus</name>
    <dbReference type="NCBI Taxonomy" id="68175"/>
    <lineage>
        <taxon>Bacteria</taxon>
        <taxon>Bacillati</taxon>
        <taxon>Actinomycetota</taxon>
        <taxon>Actinomycetes</taxon>
        <taxon>Kitasatosporales</taxon>
        <taxon>Streptomycetaceae</taxon>
        <taxon>Streptomyces</taxon>
        <taxon>Streptomyces violaceusniger group</taxon>
    </lineage>
</organism>
<dbReference type="Gene3D" id="3.40.50.720">
    <property type="entry name" value="NAD(P)-binding Rossmann-like Domain"/>
    <property type="match status" value="1"/>
</dbReference>
<dbReference type="InterPro" id="IPR011032">
    <property type="entry name" value="GroES-like_sf"/>
</dbReference>
<dbReference type="Proteomes" id="UP000463951">
    <property type="component" value="Chromosome"/>
</dbReference>
<dbReference type="SUPFAM" id="SSF50129">
    <property type="entry name" value="GroES-like"/>
    <property type="match status" value="1"/>
</dbReference>
<dbReference type="Pfam" id="PF00107">
    <property type="entry name" value="ADH_zinc_N"/>
    <property type="match status" value="1"/>
</dbReference>
<reference evidence="4 5" key="1">
    <citation type="journal article" date="2020" name="Int. J. Syst. Evol. Microbiol.">
        <title>Reclassification of Streptomyces castelarensis and Streptomyces sporoclivatus as later heterotypic synonyms of Streptomyces antimycoticus.</title>
        <authorList>
            <person name="Komaki H."/>
            <person name="Tamura T."/>
        </authorList>
    </citation>
    <scope>NUCLEOTIDE SEQUENCE [LARGE SCALE GENOMIC DNA]</scope>
    <source>
        <strain evidence="4 5">NBRC 100767</strain>
    </source>
</reference>
<proteinExistence type="predicted"/>
<feature type="compositionally biased region" description="Basic and acidic residues" evidence="1">
    <location>
        <begin position="366"/>
        <end position="376"/>
    </location>
</feature>
<sequence>MRAAVLTRFGAPLTVRELPDPEAGGGEVVVEVLATCVPPYAGEVFGGERNYPLVPPVVPGVGGVGRIVHVGPDATRLRAGDLVWCDCTVRSRDDALTPDITLQGWSSRGEGGARLARYLHDGSFAERMRVPTENVFPLPAAAGEDPARWAALSVHTIPYGGLLAGGLAAGETLLVSGATGNLGSSAVAVALAMGAGRVVAPGRNRAALDLLADRFGPRVRPVPLTGDEDTDRAAMSAAGGGPIDMVIDLLPPSAPSSAVRVAAMTVREYGRVVLMGGVGMLGGDDLALPYPWIMRNSVTVRGQWMYPRTANVGIIRLLASGALDLAPERVRTFGLDAVNDAVAYAASHGGPFDRATLVPGATVRPRAGDPDRREHTGPSPPARRAVGSHERADGEIALRLHPSTRRPAQRDDLGAVVRVSDRGCLSRRHHTAERLAGRYDRAEAHLLAARFVDDDTWRVVPILIRVNVRRVAFGPAGGAGRICMEFPIIGNSMYCGRRG</sequence>
<feature type="domain" description="Alcohol dehydrogenase-like C-terminal" evidence="2">
    <location>
        <begin position="182"/>
        <end position="309"/>
    </location>
</feature>
<feature type="compositionally biased region" description="Basic and acidic residues" evidence="1">
    <location>
        <begin position="387"/>
        <end position="398"/>
    </location>
</feature>
<dbReference type="PANTHER" id="PTHR43677:SF4">
    <property type="entry name" value="QUINONE OXIDOREDUCTASE-LIKE PROTEIN 2"/>
    <property type="match status" value="1"/>
</dbReference>
<protein>
    <recommendedName>
        <fullName evidence="6">Alcohol dehydrogenase</fullName>
    </recommendedName>
</protein>
<feature type="domain" description="Alcohol dehydrogenase-like N-terminal" evidence="3">
    <location>
        <begin position="25"/>
        <end position="139"/>
    </location>
</feature>
<dbReference type="Pfam" id="PF08240">
    <property type="entry name" value="ADH_N"/>
    <property type="match status" value="1"/>
</dbReference>
<feature type="region of interest" description="Disordered" evidence="1">
    <location>
        <begin position="355"/>
        <end position="407"/>
    </location>
</feature>
<dbReference type="InterPro" id="IPR013154">
    <property type="entry name" value="ADH-like_N"/>
</dbReference>
<dbReference type="PANTHER" id="PTHR43677">
    <property type="entry name" value="SHORT-CHAIN DEHYDROGENASE/REDUCTASE"/>
    <property type="match status" value="1"/>
</dbReference>
<dbReference type="InterPro" id="IPR051397">
    <property type="entry name" value="Zn-ADH-like_protein"/>
</dbReference>
<name>A0A499V367_9ACTN</name>
<evidence type="ECO:0008006" key="6">
    <source>
        <dbReference type="Google" id="ProtNLM"/>
    </source>
</evidence>